<organism evidence="2 3">
    <name type="scientific">Streptomyces pacificus</name>
    <dbReference type="NCBI Taxonomy" id="2705029"/>
    <lineage>
        <taxon>Bacteria</taxon>
        <taxon>Bacillati</taxon>
        <taxon>Actinomycetota</taxon>
        <taxon>Actinomycetes</taxon>
        <taxon>Kitasatosporales</taxon>
        <taxon>Streptomycetaceae</taxon>
        <taxon>Streptomyces</taxon>
    </lineage>
</organism>
<keyword evidence="3" id="KW-1185">Reference proteome</keyword>
<name>A0A6A0AN19_9ACTN</name>
<evidence type="ECO:0000313" key="3">
    <source>
        <dbReference type="Proteomes" id="UP000484988"/>
    </source>
</evidence>
<evidence type="ECO:0000313" key="2">
    <source>
        <dbReference type="EMBL" id="GFH34232.1"/>
    </source>
</evidence>
<feature type="compositionally biased region" description="Acidic residues" evidence="1">
    <location>
        <begin position="100"/>
        <end position="110"/>
    </location>
</feature>
<dbReference type="AlphaFoldDB" id="A0A6A0AN19"/>
<feature type="region of interest" description="Disordered" evidence="1">
    <location>
        <begin position="20"/>
        <end position="179"/>
    </location>
</feature>
<reference evidence="2 3" key="1">
    <citation type="submission" date="2020-02" db="EMBL/GenBank/DDBJ databases">
        <title>Whole Genome Shotgun Sequence of Streptomyces sp. strain CWH03.</title>
        <authorList>
            <person name="Dohra H."/>
            <person name="Kodani S."/>
            <person name="Yamamura H."/>
        </authorList>
    </citation>
    <scope>NUCLEOTIDE SEQUENCE [LARGE SCALE GENOMIC DNA]</scope>
    <source>
        <strain evidence="2 3">CWH03</strain>
    </source>
</reference>
<dbReference type="Proteomes" id="UP000484988">
    <property type="component" value="Unassembled WGS sequence"/>
</dbReference>
<accession>A0A6A0AN19</accession>
<comment type="caution">
    <text evidence="2">The sequence shown here is derived from an EMBL/GenBank/DDBJ whole genome shotgun (WGS) entry which is preliminary data.</text>
</comment>
<feature type="compositionally biased region" description="Low complexity" evidence="1">
    <location>
        <begin position="129"/>
        <end position="151"/>
    </location>
</feature>
<dbReference type="EMBL" id="BLLG01000001">
    <property type="protein sequence ID" value="GFH34232.1"/>
    <property type="molecule type" value="Genomic_DNA"/>
</dbReference>
<proteinExistence type="predicted"/>
<gene>
    <name evidence="2" type="ORF">SCWH03_04450</name>
</gene>
<feature type="compositionally biased region" description="Pro residues" evidence="1">
    <location>
        <begin position="152"/>
        <end position="167"/>
    </location>
</feature>
<evidence type="ECO:0000256" key="1">
    <source>
        <dbReference type="SAM" id="MobiDB-lite"/>
    </source>
</evidence>
<sequence>MLIGTFGLALAAGALSLAELAGESSGRGDGTSVEVREQGTPEVDDTPGPTGGAEPQPGPGEVSGAPAAAHPTGSGGRGGIRPTGEASQPSGEPPEKSPEEPPEEPPEESVESAPVQPGPGGEGSPSPTPTGDPSRQPSSSRQPSHAQEPSSSSPPPQSPAEPVPSPTPTRTCRLIFWCS</sequence>
<protein>
    <submittedName>
        <fullName evidence="2">Uncharacterized protein</fullName>
    </submittedName>
</protein>